<accession>A0A401PPX5</accession>
<keyword evidence="1" id="KW-0175">Coiled coil</keyword>
<name>A0A401PPX5_SCYTO</name>
<dbReference type="EMBL" id="BFAA01017563">
    <property type="protein sequence ID" value="GCB75158.1"/>
    <property type="molecule type" value="Genomic_DNA"/>
</dbReference>
<evidence type="ECO:0000313" key="3">
    <source>
        <dbReference type="Proteomes" id="UP000288216"/>
    </source>
</evidence>
<evidence type="ECO:0000313" key="2">
    <source>
        <dbReference type="EMBL" id="GCB75158.1"/>
    </source>
</evidence>
<keyword evidence="3" id="KW-1185">Reference proteome</keyword>
<organism evidence="2 3">
    <name type="scientific">Scyliorhinus torazame</name>
    <name type="common">Cloudy catshark</name>
    <name type="synonym">Catulus torazame</name>
    <dbReference type="NCBI Taxonomy" id="75743"/>
    <lineage>
        <taxon>Eukaryota</taxon>
        <taxon>Metazoa</taxon>
        <taxon>Chordata</taxon>
        <taxon>Craniata</taxon>
        <taxon>Vertebrata</taxon>
        <taxon>Chondrichthyes</taxon>
        <taxon>Elasmobranchii</taxon>
        <taxon>Galeomorphii</taxon>
        <taxon>Galeoidea</taxon>
        <taxon>Carcharhiniformes</taxon>
        <taxon>Scyliorhinidae</taxon>
        <taxon>Scyliorhinus</taxon>
    </lineage>
</organism>
<reference evidence="2 3" key="1">
    <citation type="journal article" date="2018" name="Nat. Ecol. Evol.">
        <title>Shark genomes provide insights into elasmobranch evolution and the origin of vertebrates.</title>
        <authorList>
            <person name="Hara Y"/>
            <person name="Yamaguchi K"/>
            <person name="Onimaru K"/>
            <person name="Kadota M"/>
            <person name="Koyanagi M"/>
            <person name="Keeley SD"/>
            <person name="Tatsumi K"/>
            <person name="Tanaka K"/>
            <person name="Motone F"/>
            <person name="Kageyama Y"/>
            <person name="Nozu R"/>
            <person name="Adachi N"/>
            <person name="Nishimura O"/>
            <person name="Nakagawa R"/>
            <person name="Tanegashima C"/>
            <person name="Kiyatake I"/>
            <person name="Matsumoto R"/>
            <person name="Murakumo K"/>
            <person name="Nishida K"/>
            <person name="Terakita A"/>
            <person name="Kuratani S"/>
            <person name="Sato K"/>
            <person name="Hyodo S Kuraku.S."/>
        </authorList>
    </citation>
    <scope>NUCLEOTIDE SEQUENCE [LARGE SCALE GENOMIC DNA]</scope>
</reference>
<sequence length="34" mass="3972">NRLQAVVDEIKQQEEKEKLQVASMQAQLDNMLDK</sequence>
<evidence type="ECO:0000256" key="1">
    <source>
        <dbReference type="SAM" id="Coils"/>
    </source>
</evidence>
<feature type="coiled-coil region" evidence="1">
    <location>
        <begin position="7"/>
        <end position="34"/>
    </location>
</feature>
<comment type="caution">
    <text evidence="2">The sequence shown here is derived from an EMBL/GenBank/DDBJ whole genome shotgun (WGS) entry which is preliminary data.</text>
</comment>
<proteinExistence type="predicted"/>
<dbReference type="AlphaFoldDB" id="A0A401PPX5"/>
<dbReference type="Proteomes" id="UP000288216">
    <property type="component" value="Unassembled WGS sequence"/>
</dbReference>
<gene>
    <name evidence="2" type="ORF">scyTo_0020891</name>
</gene>
<protein>
    <submittedName>
        <fullName evidence="2">Uncharacterized protein</fullName>
    </submittedName>
</protein>
<feature type="non-terminal residue" evidence="2">
    <location>
        <position position="1"/>
    </location>
</feature>